<sequence length="575" mass="66169">MYVEDLKEEFYDFLSGKRIFLIVHYDIDSICTCKILQSLLKYKHILYSLAVVRGIADLKTAYRENCEDVKYFVLINSGGTIDIVEELEAEEDVIFFILDSHRPTDLCNIYSNGQVRLLSSQEEDGVVPDFHEIFKEESDSEDEGLQSDNDDVVGDSGDDGGGDGGEESHVAKRRRLNEEAIMKRREKRLWEDKRNKLLFEYSQFTYYSKASAITMFTLAWKVNLDDKNLLWLAIVALTEQMLFGKIENTQYALEIGTLQAHATRLHNKTNDTDVLTSLKINFEKDLKLSLYRHWSVEESLKYSMFTAVKMKLWSLKGDKKLQELLANMGFPLVQTRQAFKSMDLQLRKEFHGSLEKLSDKYGLQDIIYASFTLKYGYRNKYCASDIVYALLAILEASPREKKMEECFNLSLDCLSRTKKDLTDNAIEKAKVITKTLFKTVQSALDMKQIITAGPFIYYIIHEGCLDWYMFSHLHVLSLLAQFILRAYVAMSRNKRAATLPLIVSAPKQLEMGTCVILGIPPLCENSPKSFFGKAFEQAAERIRMEPGSDFFDTSYFELHTKDRTRFFDALTALLT</sequence>
<name>A0A9P0AUE7_BRAAE</name>
<protein>
    <recommendedName>
        <fullName evidence="9">Cell division control protein 45 homolog</fullName>
    </recommendedName>
</protein>
<keyword evidence="5" id="KW-0131">Cell cycle</keyword>
<gene>
    <name evidence="7" type="ORF">MELIAE_LOCUS2391</name>
</gene>
<accession>A0A9P0AUE7</accession>
<feature type="compositionally biased region" description="Acidic residues" evidence="6">
    <location>
        <begin position="138"/>
        <end position="165"/>
    </location>
</feature>
<dbReference type="EMBL" id="OV121141">
    <property type="protein sequence ID" value="CAH0549110.1"/>
    <property type="molecule type" value="Genomic_DNA"/>
</dbReference>
<dbReference type="GO" id="GO:0006270">
    <property type="term" value="P:DNA replication initiation"/>
    <property type="evidence" value="ECO:0007669"/>
    <property type="project" value="InterPro"/>
</dbReference>
<dbReference type="AlphaFoldDB" id="A0A9P0AUE7"/>
<evidence type="ECO:0008006" key="9">
    <source>
        <dbReference type="Google" id="ProtNLM"/>
    </source>
</evidence>
<evidence type="ECO:0000313" key="7">
    <source>
        <dbReference type="EMBL" id="CAH0549110.1"/>
    </source>
</evidence>
<evidence type="ECO:0000256" key="5">
    <source>
        <dbReference type="ARBA" id="ARBA00023306"/>
    </source>
</evidence>
<organism evidence="7 8">
    <name type="scientific">Brassicogethes aeneus</name>
    <name type="common">Rape pollen beetle</name>
    <name type="synonym">Meligethes aeneus</name>
    <dbReference type="NCBI Taxonomy" id="1431903"/>
    <lineage>
        <taxon>Eukaryota</taxon>
        <taxon>Metazoa</taxon>
        <taxon>Ecdysozoa</taxon>
        <taxon>Arthropoda</taxon>
        <taxon>Hexapoda</taxon>
        <taxon>Insecta</taxon>
        <taxon>Pterygota</taxon>
        <taxon>Neoptera</taxon>
        <taxon>Endopterygota</taxon>
        <taxon>Coleoptera</taxon>
        <taxon>Polyphaga</taxon>
        <taxon>Cucujiformia</taxon>
        <taxon>Nitidulidae</taxon>
        <taxon>Meligethinae</taxon>
        <taxon>Brassicogethes</taxon>
    </lineage>
</organism>
<feature type="region of interest" description="Disordered" evidence="6">
    <location>
        <begin position="137"/>
        <end position="173"/>
    </location>
</feature>
<evidence type="ECO:0000256" key="2">
    <source>
        <dbReference type="ARBA" id="ARBA00010727"/>
    </source>
</evidence>
<dbReference type="GO" id="GO:0003697">
    <property type="term" value="F:single-stranded DNA binding"/>
    <property type="evidence" value="ECO:0007669"/>
    <property type="project" value="TreeGrafter"/>
</dbReference>
<evidence type="ECO:0000256" key="6">
    <source>
        <dbReference type="SAM" id="MobiDB-lite"/>
    </source>
</evidence>
<dbReference type="Proteomes" id="UP001154078">
    <property type="component" value="Chromosome 10"/>
</dbReference>
<keyword evidence="8" id="KW-1185">Reference proteome</keyword>
<keyword evidence="3" id="KW-0235">DNA replication</keyword>
<dbReference type="GO" id="GO:0003688">
    <property type="term" value="F:DNA replication origin binding"/>
    <property type="evidence" value="ECO:0007669"/>
    <property type="project" value="TreeGrafter"/>
</dbReference>
<dbReference type="GO" id="GO:1902977">
    <property type="term" value="P:mitotic DNA replication preinitiation complex assembly"/>
    <property type="evidence" value="ECO:0007669"/>
    <property type="project" value="TreeGrafter"/>
</dbReference>
<evidence type="ECO:0000256" key="4">
    <source>
        <dbReference type="ARBA" id="ARBA00023242"/>
    </source>
</evidence>
<dbReference type="InterPro" id="IPR003874">
    <property type="entry name" value="CDC45"/>
</dbReference>
<dbReference type="Pfam" id="PF02724">
    <property type="entry name" value="CDC45"/>
    <property type="match status" value="1"/>
</dbReference>
<dbReference type="OrthoDB" id="10258882at2759"/>
<evidence type="ECO:0000256" key="1">
    <source>
        <dbReference type="ARBA" id="ARBA00004123"/>
    </source>
</evidence>
<dbReference type="GO" id="GO:0031261">
    <property type="term" value="C:DNA replication preinitiation complex"/>
    <property type="evidence" value="ECO:0007669"/>
    <property type="project" value="TreeGrafter"/>
</dbReference>
<dbReference type="PANTHER" id="PTHR10507">
    <property type="entry name" value="CDC45-RELATED PROTEIN"/>
    <property type="match status" value="1"/>
</dbReference>
<evidence type="ECO:0000256" key="3">
    <source>
        <dbReference type="ARBA" id="ARBA00022705"/>
    </source>
</evidence>
<keyword evidence="4" id="KW-0539">Nucleus</keyword>
<dbReference type="PANTHER" id="PTHR10507:SF0">
    <property type="entry name" value="CELL DIVISION CONTROL PROTEIN 45 HOMOLOG"/>
    <property type="match status" value="1"/>
</dbReference>
<dbReference type="GO" id="GO:0000727">
    <property type="term" value="P:double-strand break repair via break-induced replication"/>
    <property type="evidence" value="ECO:0007669"/>
    <property type="project" value="TreeGrafter"/>
</dbReference>
<reference evidence="7" key="1">
    <citation type="submission" date="2021-12" db="EMBL/GenBank/DDBJ databases">
        <authorList>
            <person name="King R."/>
        </authorList>
    </citation>
    <scope>NUCLEOTIDE SEQUENCE</scope>
</reference>
<comment type="similarity">
    <text evidence="2">Belongs to the CDC45 family.</text>
</comment>
<evidence type="ECO:0000313" key="8">
    <source>
        <dbReference type="Proteomes" id="UP001154078"/>
    </source>
</evidence>
<proteinExistence type="inferred from homology"/>
<comment type="subcellular location">
    <subcellularLocation>
        <location evidence="1">Nucleus</location>
    </subcellularLocation>
</comment>
<dbReference type="GO" id="GO:0003682">
    <property type="term" value="F:chromatin binding"/>
    <property type="evidence" value="ECO:0007669"/>
    <property type="project" value="TreeGrafter"/>
</dbReference>